<dbReference type="InterPro" id="IPR052030">
    <property type="entry name" value="Peptidase_M20/M20A_hydrolases"/>
</dbReference>
<dbReference type="AlphaFoldDB" id="A0A1V9Y092"/>
<name>A0A1V9Y092_9ACAR</name>
<evidence type="ECO:0000313" key="1">
    <source>
        <dbReference type="EMBL" id="OQR79166.1"/>
    </source>
</evidence>
<dbReference type="Proteomes" id="UP000192247">
    <property type="component" value="Unassembled WGS sequence"/>
</dbReference>
<dbReference type="PANTHER" id="PTHR30575:SF0">
    <property type="entry name" value="XAA-ARG DIPEPTIDASE"/>
    <property type="match status" value="1"/>
</dbReference>
<evidence type="ECO:0000313" key="2">
    <source>
        <dbReference type="Proteomes" id="UP000192247"/>
    </source>
</evidence>
<dbReference type="OrthoDB" id="6119954at2759"/>
<dbReference type="EMBL" id="MNPL01001421">
    <property type="protein sequence ID" value="OQR79166.1"/>
    <property type="molecule type" value="Genomic_DNA"/>
</dbReference>
<sequence>MALLTQHVMTAHPSRYPGRITVIGSPGEEGGGGKIIMLEAFEDVDVAMMLHAFNKGVLHAETLCSSRLFAAFSSNQPNETIHHFPSFDRMLPGSASDAAVAAYNAIQVLRAEIPQQWRIGVVIKEVDNCLGLEMTYRTLHGADMTVLRSRLVTCLEGAAASAGCKLSWRFTDPYVDLWPNIYLGSTFYGYLKRPELLFEFGLEKGFNTLVSTDMGNVSQKVPSIHPMYYIDTRTSLHHPDFAIQV</sequence>
<dbReference type="Gene3D" id="3.30.70.360">
    <property type="match status" value="1"/>
</dbReference>
<reference evidence="1 2" key="1">
    <citation type="journal article" date="2017" name="Gigascience">
        <title>Draft genome of the honey bee ectoparasitic mite, Tropilaelaps mercedesae, is shaped by the parasitic life history.</title>
        <authorList>
            <person name="Dong X."/>
            <person name="Armstrong S.D."/>
            <person name="Xia D."/>
            <person name="Makepeace B.L."/>
            <person name="Darby A.C."/>
            <person name="Kadowaki T."/>
        </authorList>
    </citation>
    <scope>NUCLEOTIDE SEQUENCE [LARGE SCALE GENOMIC DNA]</scope>
    <source>
        <strain evidence="1">Wuxi-XJTLU</strain>
    </source>
</reference>
<dbReference type="SUPFAM" id="SSF53187">
    <property type="entry name" value="Zn-dependent exopeptidases"/>
    <property type="match status" value="1"/>
</dbReference>
<proteinExistence type="predicted"/>
<dbReference type="STRING" id="418985.A0A1V9Y092"/>
<dbReference type="InParanoid" id="A0A1V9Y092"/>
<gene>
    <name evidence="1" type="ORF">BIW11_05928</name>
</gene>
<keyword evidence="2" id="KW-1185">Reference proteome</keyword>
<dbReference type="Gene3D" id="3.40.630.10">
    <property type="entry name" value="Zn peptidases"/>
    <property type="match status" value="1"/>
</dbReference>
<dbReference type="PANTHER" id="PTHR30575">
    <property type="entry name" value="PEPTIDASE M20"/>
    <property type="match status" value="1"/>
</dbReference>
<organism evidence="1 2">
    <name type="scientific">Tropilaelaps mercedesae</name>
    <dbReference type="NCBI Taxonomy" id="418985"/>
    <lineage>
        <taxon>Eukaryota</taxon>
        <taxon>Metazoa</taxon>
        <taxon>Ecdysozoa</taxon>
        <taxon>Arthropoda</taxon>
        <taxon>Chelicerata</taxon>
        <taxon>Arachnida</taxon>
        <taxon>Acari</taxon>
        <taxon>Parasitiformes</taxon>
        <taxon>Mesostigmata</taxon>
        <taxon>Gamasina</taxon>
        <taxon>Dermanyssoidea</taxon>
        <taxon>Laelapidae</taxon>
        <taxon>Tropilaelaps</taxon>
    </lineage>
</organism>
<accession>A0A1V9Y092</accession>
<dbReference type="GO" id="GO:0016805">
    <property type="term" value="F:dipeptidase activity"/>
    <property type="evidence" value="ECO:0007669"/>
    <property type="project" value="TreeGrafter"/>
</dbReference>
<comment type="caution">
    <text evidence="1">The sequence shown here is derived from an EMBL/GenBank/DDBJ whole genome shotgun (WGS) entry which is preliminary data.</text>
</comment>
<protein>
    <submittedName>
        <fullName evidence="1">Peptidase M20 domain-containing protein 2-like</fullName>
    </submittedName>
</protein>